<dbReference type="Proteomes" id="UP000492821">
    <property type="component" value="Unassembled WGS sequence"/>
</dbReference>
<reference evidence="2" key="1">
    <citation type="journal article" date="2013" name="Genetics">
        <title>The draft genome and transcriptome of Panagrellus redivivus are shaped by the harsh demands of a free-living lifestyle.</title>
        <authorList>
            <person name="Srinivasan J."/>
            <person name="Dillman A.R."/>
            <person name="Macchietto M.G."/>
            <person name="Heikkinen L."/>
            <person name="Lakso M."/>
            <person name="Fracchia K.M."/>
            <person name="Antoshechkin I."/>
            <person name="Mortazavi A."/>
            <person name="Wong G."/>
            <person name="Sternberg P.W."/>
        </authorList>
    </citation>
    <scope>NUCLEOTIDE SEQUENCE [LARGE SCALE GENOMIC DNA]</scope>
    <source>
        <strain evidence="2">MT8872</strain>
    </source>
</reference>
<keyword evidence="1" id="KW-0812">Transmembrane</keyword>
<dbReference type="AlphaFoldDB" id="A0A7E4W9K9"/>
<keyword evidence="1" id="KW-0472">Membrane</keyword>
<accession>A0A7E4W9K9</accession>
<proteinExistence type="predicted"/>
<dbReference type="WBParaSite" id="Pan_g9288.t1">
    <property type="protein sequence ID" value="Pan_g9288.t1"/>
    <property type="gene ID" value="Pan_g9288"/>
</dbReference>
<feature type="transmembrane region" description="Helical" evidence="1">
    <location>
        <begin position="35"/>
        <end position="62"/>
    </location>
</feature>
<sequence length="95" mass="10611">MPFIINAISSSQVDCSSQEVCVIDGSYAAVHRAKIQLYILLSCCIICVVLIIGTIIATRFLLFDRFAKMWHRIPKTNEIKTVRIDGYSINNCATA</sequence>
<evidence type="ECO:0000313" key="3">
    <source>
        <dbReference type="WBParaSite" id="Pan_g9288.t1"/>
    </source>
</evidence>
<evidence type="ECO:0000313" key="2">
    <source>
        <dbReference type="Proteomes" id="UP000492821"/>
    </source>
</evidence>
<name>A0A7E4W9K9_PANRE</name>
<protein>
    <submittedName>
        <fullName evidence="3">Uncharacterized protein</fullName>
    </submittedName>
</protein>
<reference evidence="3" key="2">
    <citation type="submission" date="2020-10" db="UniProtKB">
        <authorList>
            <consortium name="WormBaseParasite"/>
        </authorList>
    </citation>
    <scope>IDENTIFICATION</scope>
</reference>
<evidence type="ECO:0000256" key="1">
    <source>
        <dbReference type="SAM" id="Phobius"/>
    </source>
</evidence>
<organism evidence="2 3">
    <name type="scientific">Panagrellus redivivus</name>
    <name type="common">Microworm</name>
    <dbReference type="NCBI Taxonomy" id="6233"/>
    <lineage>
        <taxon>Eukaryota</taxon>
        <taxon>Metazoa</taxon>
        <taxon>Ecdysozoa</taxon>
        <taxon>Nematoda</taxon>
        <taxon>Chromadorea</taxon>
        <taxon>Rhabditida</taxon>
        <taxon>Tylenchina</taxon>
        <taxon>Panagrolaimomorpha</taxon>
        <taxon>Panagrolaimoidea</taxon>
        <taxon>Panagrolaimidae</taxon>
        <taxon>Panagrellus</taxon>
    </lineage>
</organism>
<keyword evidence="1" id="KW-1133">Transmembrane helix</keyword>
<keyword evidence="2" id="KW-1185">Reference proteome</keyword>